<evidence type="ECO:0000256" key="9">
    <source>
        <dbReference type="ARBA" id="ARBA00038983"/>
    </source>
</evidence>
<dbReference type="KEGG" id="cpri:FZC34_02600"/>
<dbReference type="GO" id="GO:0005829">
    <property type="term" value="C:cytosol"/>
    <property type="evidence" value="ECO:0007669"/>
    <property type="project" value="TreeGrafter"/>
</dbReference>
<reference evidence="14 15" key="1">
    <citation type="submission" date="2019-08" db="EMBL/GenBank/DDBJ databases">
        <title>Highly reduced genomes of protist endosymbionts show evolutionary convergence.</title>
        <authorList>
            <person name="George E."/>
            <person name="Husnik F."/>
            <person name="Tashyreva D."/>
            <person name="Prokopchuk G."/>
            <person name="Horak A."/>
            <person name="Kwong W.K."/>
            <person name="Lukes J."/>
            <person name="Keeling P.J."/>
        </authorList>
    </citation>
    <scope>NUCLEOTIDE SEQUENCE [LARGE SCALE GENOMIC DNA]</scope>
    <source>
        <strain evidence="14">1604LC</strain>
    </source>
</reference>
<name>A0A5C0UG49_9PROT</name>
<keyword evidence="4" id="KW-0220">Diaminopimelate biosynthesis</keyword>
<dbReference type="GO" id="GO:0009089">
    <property type="term" value="P:lysine biosynthetic process via diaminopimelate"/>
    <property type="evidence" value="ECO:0007669"/>
    <property type="project" value="InterPro"/>
</dbReference>
<dbReference type="SUPFAM" id="SSF55347">
    <property type="entry name" value="Glyceraldehyde-3-phosphate dehydrogenase-like, C-terminal domain"/>
    <property type="match status" value="1"/>
</dbReference>
<dbReference type="InterPro" id="IPR023940">
    <property type="entry name" value="DHDPR_bac"/>
</dbReference>
<evidence type="ECO:0000259" key="13">
    <source>
        <dbReference type="Pfam" id="PF05173"/>
    </source>
</evidence>
<keyword evidence="5" id="KW-0560">Oxidoreductase</keyword>
<dbReference type="AlphaFoldDB" id="A0A5C0UG49"/>
<protein>
    <recommendedName>
        <fullName evidence="9">4-hydroxy-tetrahydrodipicolinate reductase</fullName>
        <ecNumber evidence="9">1.17.1.8</ecNumber>
    </recommendedName>
</protein>
<keyword evidence="3" id="KW-0521">NADP</keyword>
<dbReference type="PANTHER" id="PTHR20836:SF0">
    <property type="entry name" value="4-HYDROXY-TETRAHYDRODIPICOLINATE REDUCTASE 1, CHLOROPLASTIC-RELATED"/>
    <property type="match status" value="1"/>
</dbReference>
<dbReference type="GO" id="GO:0019877">
    <property type="term" value="P:diaminopimelate biosynthetic process"/>
    <property type="evidence" value="ECO:0007669"/>
    <property type="project" value="UniProtKB-KW"/>
</dbReference>
<evidence type="ECO:0000256" key="5">
    <source>
        <dbReference type="ARBA" id="ARBA00023002"/>
    </source>
</evidence>
<gene>
    <name evidence="14" type="ORF">FZC34_02600</name>
</gene>
<dbReference type="InterPro" id="IPR036291">
    <property type="entry name" value="NAD(P)-bd_dom_sf"/>
</dbReference>
<dbReference type="EC" id="1.17.1.8" evidence="9"/>
<evidence type="ECO:0000256" key="3">
    <source>
        <dbReference type="ARBA" id="ARBA00022857"/>
    </source>
</evidence>
<keyword evidence="15" id="KW-1185">Reference proteome</keyword>
<evidence type="ECO:0000259" key="12">
    <source>
        <dbReference type="Pfam" id="PF01113"/>
    </source>
</evidence>
<comment type="catalytic activity">
    <reaction evidence="11">
        <text>(S)-2,3,4,5-tetrahydrodipicolinate + NAD(+) + H2O = (2S,4S)-4-hydroxy-2,3,4,5-tetrahydrodipicolinate + NADH + H(+)</text>
        <dbReference type="Rhea" id="RHEA:35323"/>
        <dbReference type="ChEBI" id="CHEBI:15377"/>
        <dbReference type="ChEBI" id="CHEBI:15378"/>
        <dbReference type="ChEBI" id="CHEBI:16845"/>
        <dbReference type="ChEBI" id="CHEBI:57540"/>
        <dbReference type="ChEBI" id="CHEBI:57945"/>
        <dbReference type="ChEBI" id="CHEBI:67139"/>
        <dbReference type="EC" id="1.17.1.8"/>
    </reaction>
</comment>
<evidence type="ECO:0000256" key="4">
    <source>
        <dbReference type="ARBA" id="ARBA00022915"/>
    </source>
</evidence>
<evidence type="ECO:0000313" key="15">
    <source>
        <dbReference type="Proteomes" id="UP000325004"/>
    </source>
</evidence>
<keyword evidence="2" id="KW-0028">Amino-acid biosynthesis</keyword>
<dbReference type="GO" id="GO:0008839">
    <property type="term" value="F:4-hydroxy-tetrahydrodipicolinate reductase"/>
    <property type="evidence" value="ECO:0007669"/>
    <property type="project" value="UniProtKB-EC"/>
</dbReference>
<keyword evidence="6" id="KW-0520">NAD</keyword>
<evidence type="ECO:0000313" key="14">
    <source>
        <dbReference type="EMBL" id="QEK38779.1"/>
    </source>
</evidence>
<dbReference type="EMBL" id="CP043316">
    <property type="protein sequence ID" value="QEK38779.1"/>
    <property type="molecule type" value="Genomic_DNA"/>
</dbReference>
<feature type="domain" description="Dihydrodipicolinate reductase N-terminal" evidence="12">
    <location>
        <begin position="3"/>
        <end position="113"/>
    </location>
</feature>
<comment type="catalytic activity">
    <reaction evidence="10">
        <text>(S)-2,3,4,5-tetrahydrodipicolinate + NADP(+) + H2O = (2S,4S)-4-hydroxy-2,3,4,5-tetrahydrodipicolinate + NADPH + H(+)</text>
        <dbReference type="Rhea" id="RHEA:35331"/>
        <dbReference type="ChEBI" id="CHEBI:15377"/>
        <dbReference type="ChEBI" id="CHEBI:15378"/>
        <dbReference type="ChEBI" id="CHEBI:16845"/>
        <dbReference type="ChEBI" id="CHEBI:57783"/>
        <dbReference type="ChEBI" id="CHEBI:58349"/>
        <dbReference type="ChEBI" id="CHEBI:67139"/>
        <dbReference type="EC" id="1.17.1.8"/>
    </reaction>
</comment>
<dbReference type="Pfam" id="PF05173">
    <property type="entry name" value="DapB_C"/>
    <property type="match status" value="1"/>
</dbReference>
<dbReference type="Pfam" id="PF01113">
    <property type="entry name" value="DapB_N"/>
    <property type="match status" value="1"/>
</dbReference>
<comment type="similarity">
    <text evidence="1">Belongs to the DapB family.</text>
</comment>
<evidence type="ECO:0000256" key="1">
    <source>
        <dbReference type="ARBA" id="ARBA00006642"/>
    </source>
</evidence>
<feature type="domain" description="Dihydrodipicolinate reductase C-terminal" evidence="13">
    <location>
        <begin position="123"/>
        <end position="225"/>
    </location>
</feature>
<dbReference type="PANTHER" id="PTHR20836">
    <property type="entry name" value="DIHYDRODIPICOLINATE REDUCTASE"/>
    <property type="match status" value="1"/>
</dbReference>
<dbReference type="Gene3D" id="3.30.360.10">
    <property type="entry name" value="Dihydrodipicolinate Reductase, domain 2"/>
    <property type="match status" value="2"/>
</dbReference>
<keyword evidence="7" id="KW-0457">Lysine biosynthesis</keyword>
<dbReference type="CDD" id="cd02274">
    <property type="entry name" value="DHDPR_N"/>
    <property type="match status" value="1"/>
</dbReference>
<proteinExistence type="inferred from homology"/>
<sequence length="236" mass="26501">MIMKICIVGANGRMGQAIIQIAQMQNIIIHSAVIRENTQYHGVALTQNNTKISNHIEKGADVILDFSNHQSTLNNIKSAVQYNIPILIGTTGSHTASDYKAYQNIIPILWAPNTSISWSIIQSSIEKINKIRNLAVSIGEVHHKNKADNPSGTTKQLHDKIQADQIWSLRAGDNMSMHQFLGLNNQEMIRFEHQVFNRKIYANDALKVCEWLVNQNPGLFTMQAFINNLSEITSLN</sequence>
<comment type="pathway">
    <text evidence="8">Amino-acid biosynthesis; L-lysine biosynthesis via DAP pathway; (S)-tetrahydrodipicolinate from L-aspartate: step 4/4.</text>
</comment>
<dbReference type="InterPro" id="IPR022663">
    <property type="entry name" value="DapB_C"/>
</dbReference>
<dbReference type="OrthoDB" id="9790352at2"/>
<evidence type="ECO:0000256" key="10">
    <source>
        <dbReference type="ARBA" id="ARBA00049080"/>
    </source>
</evidence>
<dbReference type="PIRSF" id="PIRSF000161">
    <property type="entry name" value="DHPR"/>
    <property type="match status" value="1"/>
</dbReference>
<dbReference type="Gene3D" id="3.40.50.720">
    <property type="entry name" value="NAD(P)-binding Rossmann-like Domain"/>
    <property type="match status" value="2"/>
</dbReference>
<evidence type="ECO:0000256" key="11">
    <source>
        <dbReference type="ARBA" id="ARBA00049396"/>
    </source>
</evidence>
<dbReference type="Proteomes" id="UP000325004">
    <property type="component" value="Chromosome"/>
</dbReference>
<evidence type="ECO:0000256" key="7">
    <source>
        <dbReference type="ARBA" id="ARBA00023154"/>
    </source>
</evidence>
<dbReference type="SUPFAM" id="SSF51735">
    <property type="entry name" value="NAD(P)-binding Rossmann-fold domains"/>
    <property type="match status" value="1"/>
</dbReference>
<evidence type="ECO:0000256" key="8">
    <source>
        <dbReference type="ARBA" id="ARBA00037922"/>
    </source>
</evidence>
<organism evidence="14 15">
    <name type="scientific">Candidatus Cytomitobacter primus</name>
    <dbReference type="NCBI Taxonomy" id="2066024"/>
    <lineage>
        <taxon>Bacteria</taxon>
        <taxon>Pseudomonadati</taxon>
        <taxon>Pseudomonadota</taxon>
        <taxon>Alphaproteobacteria</taxon>
        <taxon>Holosporales</taxon>
        <taxon>Holosporaceae</taxon>
        <taxon>Candidatus Cytomitobacter</taxon>
    </lineage>
</organism>
<evidence type="ECO:0000256" key="2">
    <source>
        <dbReference type="ARBA" id="ARBA00022605"/>
    </source>
</evidence>
<dbReference type="InterPro" id="IPR000846">
    <property type="entry name" value="DapB_N"/>
</dbReference>
<accession>A0A5C0UG49</accession>
<evidence type="ECO:0000256" key="6">
    <source>
        <dbReference type="ARBA" id="ARBA00023027"/>
    </source>
</evidence>